<reference evidence="3" key="1">
    <citation type="journal article" date="2011" name="J. Bacteriol.">
        <title>Genome sequences of eight morphologically diverse alphaproteobacteria.</title>
        <authorList>
            <consortium name="US DOE Joint Genome Institute"/>
            <person name="Brown P.J."/>
            <person name="Kysela D.T."/>
            <person name="Buechlein A."/>
            <person name="Hemmerich C."/>
            <person name="Brun Y.V."/>
        </authorList>
    </citation>
    <scope>NUCLEOTIDE SEQUENCE [LARGE SCALE GENOMIC DNA]</scope>
    <source>
        <strain evidence="3">ATCC 49814 / DSM 5838 / IFAM 1418</strain>
    </source>
</reference>
<dbReference type="SUPFAM" id="SSF46565">
    <property type="entry name" value="Chaperone J-domain"/>
    <property type="match status" value="1"/>
</dbReference>
<dbReference type="PROSITE" id="PS50076">
    <property type="entry name" value="DNAJ_2"/>
    <property type="match status" value="1"/>
</dbReference>
<evidence type="ECO:0000313" key="2">
    <source>
        <dbReference type="EMBL" id="ACT60559.1"/>
    </source>
</evidence>
<dbReference type="Proteomes" id="UP000002745">
    <property type="component" value="Chromosome"/>
</dbReference>
<dbReference type="EMBL" id="CP001678">
    <property type="protein sequence ID" value="ACT60559.1"/>
    <property type="molecule type" value="Genomic_DNA"/>
</dbReference>
<organism evidence="2 3">
    <name type="scientific">Hirschia baltica (strain ATCC 49814 / DSM 5838 / IFAM 1418)</name>
    <dbReference type="NCBI Taxonomy" id="582402"/>
    <lineage>
        <taxon>Bacteria</taxon>
        <taxon>Pseudomonadati</taxon>
        <taxon>Pseudomonadota</taxon>
        <taxon>Alphaproteobacteria</taxon>
        <taxon>Hyphomonadales</taxon>
        <taxon>Hyphomonadaceae</taxon>
        <taxon>Hirschia</taxon>
    </lineage>
</organism>
<keyword evidence="3" id="KW-1185">Reference proteome</keyword>
<dbReference type="OrthoDB" id="9782583at2"/>
<dbReference type="CDD" id="cd06257">
    <property type="entry name" value="DnaJ"/>
    <property type="match status" value="1"/>
</dbReference>
<dbReference type="InterPro" id="IPR007791">
    <property type="entry name" value="DjlA_N"/>
</dbReference>
<evidence type="ECO:0000313" key="3">
    <source>
        <dbReference type="Proteomes" id="UP000002745"/>
    </source>
</evidence>
<dbReference type="SUPFAM" id="SSF158682">
    <property type="entry name" value="TerB-like"/>
    <property type="match status" value="1"/>
</dbReference>
<protein>
    <submittedName>
        <fullName evidence="2">Heat shock protein DnaJ domain protein</fullName>
    </submittedName>
</protein>
<proteinExistence type="predicted"/>
<dbReference type="InterPro" id="IPR029024">
    <property type="entry name" value="TerB-like"/>
</dbReference>
<feature type="domain" description="J" evidence="1">
    <location>
        <begin position="362"/>
        <end position="423"/>
    </location>
</feature>
<evidence type="ECO:0000259" key="1">
    <source>
        <dbReference type="PROSITE" id="PS50076"/>
    </source>
</evidence>
<accession>C6XR28</accession>
<dbReference type="AlphaFoldDB" id="C6XR28"/>
<dbReference type="STRING" id="582402.Hbal_2888"/>
<sequence>MQIDGIKHLVLKDECFTWRARDYLYNNVSCVEFSATVTQHSVNFVPTGKSFDAYLYVHTYNGEARISPEKSWNGKMKESGMHALQHAYSVIAQITFGIRIAFYEHQLEQNGFFEYGRFKFHKGGSVYRDRKLLGSISKGDVTLELAPFELIIKRELHSFNERIKGFFFGSDYVVSLTRNKDCLLYMIKKVYGMSWPNTFIPEKPVNRQQLFYTTVIRFGALLAKADGKATSEELIQLKKFFDLDSDKLPDAGRLFNVTIETSPSVEEVLSSFAREFEDAEELKEVFLVGMLTVALADEFFDRREYLLIRRASAKLKISKLAFSRILATMGFSTADFEASEGQNNRRTSAGSSSRSSASWRARHLEVLGLDEHADQELIVTTYRTLVRRYHPDLLRGQGLPEDEIERAQTILVKINLAYEALKS</sequence>
<dbReference type="eggNOG" id="COG1076">
    <property type="taxonomic scope" value="Bacteria"/>
</dbReference>
<dbReference type="SMART" id="SM00271">
    <property type="entry name" value="DnaJ"/>
    <property type="match status" value="1"/>
</dbReference>
<dbReference type="RefSeq" id="WP_015828709.1">
    <property type="nucleotide sequence ID" value="NC_012982.1"/>
</dbReference>
<name>C6XR28_HIRBI</name>
<keyword evidence="2" id="KW-0346">Stress response</keyword>
<dbReference type="KEGG" id="hba:Hbal_2888"/>
<dbReference type="InterPro" id="IPR036869">
    <property type="entry name" value="J_dom_sf"/>
</dbReference>
<gene>
    <name evidence="2" type="ordered locus">Hbal_2888</name>
</gene>
<dbReference type="HOGENOM" id="CLU_648556_0_0_5"/>
<dbReference type="Gene3D" id="1.10.287.110">
    <property type="entry name" value="DnaJ domain"/>
    <property type="match status" value="1"/>
</dbReference>
<dbReference type="Gene3D" id="1.10.3680.10">
    <property type="entry name" value="TerB-like"/>
    <property type="match status" value="1"/>
</dbReference>
<dbReference type="InterPro" id="IPR001623">
    <property type="entry name" value="DnaJ_domain"/>
</dbReference>
<dbReference type="Pfam" id="PF05099">
    <property type="entry name" value="TerB"/>
    <property type="match status" value="1"/>
</dbReference>
<dbReference type="Pfam" id="PF00226">
    <property type="entry name" value="DnaJ"/>
    <property type="match status" value="1"/>
</dbReference>